<dbReference type="EMBL" id="JAAXYH010000007">
    <property type="protein sequence ID" value="NMH65819.1"/>
    <property type="molecule type" value="Genomic_DNA"/>
</dbReference>
<evidence type="ECO:0000259" key="2">
    <source>
        <dbReference type="Pfam" id="PF00857"/>
    </source>
</evidence>
<dbReference type="PANTHER" id="PTHR43540:SF14">
    <property type="entry name" value="ISOCHORISMATASE"/>
    <property type="match status" value="1"/>
</dbReference>
<dbReference type="PANTHER" id="PTHR43540">
    <property type="entry name" value="PEROXYUREIDOACRYLATE/UREIDOACRYLATE AMIDOHYDROLASE-RELATED"/>
    <property type="match status" value="1"/>
</dbReference>
<name>A0A972G259_9GAMM</name>
<evidence type="ECO:0000256" key="1">
    <source>
        <dbReference type="ARBA" id="ARBA00022801"/>
    </source>
</evidence>
<dbReference type="InterPro" id="IPR000868">
    <property type="entry name" value="Isochorismatase-like_dom"/>
</dbReference>
<dbReference type="GO" id="GO:0016787">
    <property type="term" value="F:hydrolase activity"/>
    <property type="evidence" value="ECO:0007669"/>
    <property type="project" value="UniProtKB-KW"/>
</dbReference>
<keyword evidence="4" id="KW-1185">Reference proteome</keyword>
<dbReference type="CDD" id="cd01014">
    <property type="entry name" value="nicotinamidase_related"/>
    <property type="match status" value="1"/>
</dbReference>
<accession>A0A972G259</accession>
<comment type="caution">
    <text evidence="3">The sequence shown here is derived from an EMBL/GenBank/DDBJ whole genome shotgun (WGS) entry which is preliminary data.</text>
</comment>
<feature type="domain" description="Isochorismatase-like" evidence="2">
    <location>
        <begin position="6"/>
        <end position="144"/>
    </location>
</feature>
<dbReference type="InterPro" id="IPR036380">
    <property type="entry name" value="Isochorismatase-like_sf"/>
</dbReference>
<evidence type="ECO:0000313" key="4">
    <source>
        <dbReference type="Proteomes" id="UP000737113"/>
    </source>
</evidence>
<gene>
    <name evidence="3" type="ORF">HC757_11685</name>
</gene>
<dbReference type="InterPro" id="IPR050272">
    <property type="entry name" value="Isochorismatase-like_hydrls"/>
</dbReference>
<evidence type="ECO:0000313" key="3">
    <source>
        <dbReference type="EMBL" id="NMH65819.1"/>
    </source>
</evidence>
<reference evidence="3" key="1">
    <citation type="submission" date="2020-04" db="EMBL/GenBank/DDBJ databases">
        <title>Description of Shewanella salipaludis sp. nov., isolated from a salt marsh.</title>
        <authorList>
            <person name="Park S."/>
            <person name="Yoon J.-H."/>
        </authorList>
    </citation>
    <scope>NUCLEOTIDE SEQUENCE</scope>
    <source>
        <strain evidence="3">SHSM-M6</strain>
    </source>
</reference>
<proteinExistence type="predicted"/>
<sequence>MPVPKSALLIVDMQHGLFHGLERPFAGQRVLGNINRLIARARSRGVPILAARHTGPQGSALAAGSRNWHLLSELELDATKDILFDKRQPSCFQGTGLADRLKTLGVTELVIAGMKTQYCVDTSCRIAAELGFSPTLVADAHTCMDTPLLAAEAIIAHHNSTLAGPFVRLLNTVEVTF</sequence>
<dbReference type="Gene3D" id="3.40.50.850">
    <property type="entry name" value="Isochorismatase-like"/>
    <property type="match status" value="1"/>
</dbReference>
<dbReference type="AlphaFoldDB" id="A0A972G259"/>
<dbReference type="SUPFAM" id="SSF52499">
    <property type="entry name" value="Isochorismatase-like hydrolases"/>
    <property type="match status" value="1"/>
</dbReference>
<keyword evidence="1 3" id="KW-0378">Hydrolase</keyword>
<dbReference type="Proteomes" id="UP000737113">
    <property type="component" value="Unassembled WGS sequence"/>
</dbReference>
<organism evidence="3 4">
    <name type="scientific">Shewanella salipaludis</name>
    <dbReference type="NCBI Taxonomy" id="2723052"/>
    <lineage>
        <taxon>Bacteria</taxon>
        <taxon>Pseudomonadati</taxon>
        <taxon>Pseudomonadota</taxon>
        <taxon>Gammaproteobacteria</taxon>
        <taxon>Alteromonadales</taxon>
        <taxon>Shewanellaceae</taxon>
        <taxon>Shewanella</taxon>
    </lineage>
</organism>
<dbReference type="Pfam" id="PF00857">
    <property type="entry name" value="Isochorismatase"/>
    <property type="match status" value="1"/>
</dbReference>
<protein>
    <submittedName>
        <fullName evidence="3">Cysteine hydrolase</fullName>
    </submittedName>
</protein>